<comment type="caution">
    <text evidence="1">The sequence shown here is derived from an EMBL/GenBank/DDBJ whole genome shotgun (WGS) entry which is preliminary data.</text>
</comment>
<protein>
    <submittedName>
        <fullName evidence="1">Rubrerythrin</fullName>
    </submittedName>
</protein>
<dbReference type="PATRIC" id="fig|1379739.3.peg.1724"/>
<evidence type="ECO:0000313" key="1">
    <source>
        <dbReference type="EMBL" id="KIS23331.1"/>
    </source>
</evidence>
<reference evidence="1 2" key="1">
    <citation type="submission" date="2014-06" db="EMBL/GenBank/DDBJ databases">
        <title>Genome characterization of distinct group I Clostridium botulinum lineages.</title>
        <authorList>
            <person name="Giordani F."/>
            <person name="Anselmo A."/>
            <person name="Fillo S."/>
            <person name="Palozzi A.M."/>
            <person name="Fortunato A."/>
            <person name="Gentile B."/>
            <person name="Ciammaruconi A."/>
            <person name="Anniballi F."/>
            <person name="De Medici D."/>
            <person name="Lista F."/>
        </authorList>
    </citation>
    <scope>NUCLEOTIDE SEQUENCE [LARGE SCALE GENOMIC DNA]</scope>
    <source>
        <strain evidence="1 2">B2 450</strain>
    </source>
</reference>
<dbReference type="Proteomes" id="UP000032250">
    <property type="component" value="Unassembled WGS sequence"/>
</dbReference>
<dbReference type="SUPFAM" id="SSF47240">
    <property type="entry name" value="Ferritin-like"/>
    <property type="match status" value="1"/>
</dbReference>
<dbReference type="InterPro" id="IPR012347">
    <property type="entry name" value="Ferritin-like"/>
</dbReference>
<evidence type="ECO:0000313" key="2">
    <source>
        <dbReference type="Proteomes" id="UP000032250"/>
    </source>
</evidence>
<gene>
    <name evidence="1" type="ORF">N495_06935</name>
</gene>
<dbReference type="HOGENOM" id="CLU_117545_0_1_9"/>
<dbReference type="AlphaFoldDB" id="A0A0D1BWW8"/>
<dbReference type="InterPro" id="IPR009078">
    <property type="entry name" value="Ferritin-like_SF"/>
</dbReference>
<dbReference type="Gene3D" id="1.20.1260.10">
    <property type="match status" value="1"/>
</dbReference>
<name>A0A0D1BWW8_CLOBO</name>
<dbReference type="CDD" id="cd00657">
    <property type="entry name" value="Ferritin_like"/>
    <property type="match status" value="1"/>
</dbReference>
<proteinExistence type="predicted"/>
<organism evidence="1 2">
    <name type="scientific">Clostridium botulinum B2 450</name>
    <dbReference type="NCBI Taxonomy" id="1379739"/>
    <lineage>
        <taxon>Bacteria</taxon>
        <taxon>Bacillati</taxon>
        <taxon>Bacillota</taxon>
        <taxon>Clostridia</taxon>
        <taxon>Eubacteriales</taxon>
        <taxon>Clostridiaceae</taxon>
        <taxon>Clostridium</taxon>
    </lineage>
</organism>
<dbReference type="EMBL" id="JXSU01000007">
    <property type="protein sequence ID" value="KIS23331.1"/>
    <property type="molecule type" value="Genomic_DNA"/>
</dbReference>
<sequence length="181" mass="21710">MYNMQRMMCCSFYGMDFTKHDFNKALELVKGAVQGEREDELLYDYLISKAPTNEEKEIIRTIRDDERKHRKMFKFIYKFYTGKDIEASDGAEDFEKPESYIDGVKKALFGELAAMEKYREIRKGLPNRYHRDMVFEILTDEIKHAIKYNYIISTTHKKNKRITEAEENIAMNNHEMRTIMW</sequence>
<accession>A0A0D1BWW8</accession>
<dbReference type="RefSeq" id="WP_043031785.1">
    <property type="nucleotide sequence ID" value="NZ_JXSU01000007.1"/>
</dbReference>